<dbReference type="GeneTree" id="ENSGT00940000155882"/>
<sequence>MAEYDKILPPPQFCQDLSWDPIHNRAPPKGIFDQAFGVPHLPDPGDRVVGSSSWPGYARSRLFTTSAQAFMQPSLWLLKQMSNELSVVRSERGRWAVSLDVNQFAPEEITIKVKEDCLEITGKHDERQEEHGFVSRCFVRKYKLPANVDVEHMTSYLSGDGVLSVEAPLPVPEEVVPEKTVIPIQVEKLFQNFIET</sequence>
<dbReference type="GO" id="GO:0009408">
    <property type="term" value="P:response to heat"/>
    <property type="evidence" value="ECO:0007669"/>
    <property type="project" value="TreeGrafter"/>
</dbReference>
<dbReference type="GO" id="GO:0051082">
    <property type="term" value="F:unfolded protein binding"/>
    <property type="evidence" value="ECO:0007669"/>
    <property type="project" value="TreeGrafter"/>
</dbReference>
<dbReference type="InterPro" id="IPR002068">
    <property type="entry name" value="A-crystallin/Hsp20_dom"/>
</dbReference>
<organism evidence="4 5">
    <name type="scientific">Scleropages formosus</name>
    <name type="common">Asian bonytongue</name>
    <name type="synonym">Osteoglossum formosum</name>
    <dbReference type="NCBI Taxonomy" id="113540"/>
    <lineage>
        <taxon>Eukaryota</taxon>
        <taxon>Metazoa</taxon>
        <taxon>Chordata</taxon>
        <taxon>Craniata</taxon>
        <taxon>Vertebrata</taxon>
        <taxon>Euteleostomi</taxon>
        <taxon>Actinopterygii</taxon>
        <taxon>Neopterygii</taxon>
        <taxon>Teleostei</taxon>
        <taxon>Osteoglossocephala</taxon>
        <taxon>Osteoglossomorpha</taxon>
        <taxon>Osteoglossiformes</taxon>
        <taxon>Osteoglossidae</taxon>
        <taxon>Scleropages</taxon>
    </lineage>
</organism>
<name>A0A8C9S898_SCLFO</name>
<dbReference type="GO" id="GO:0005737">
    <property type="term" value="C:cytoplasm"/>
    <property type="evidence" value="ECO:0007669"/>
    <property type="project" value="TreeGrafter"/>
</dbReference>
<reference evidence="4" key="2">
    <citation type="submission" date="2025-08" db="UniProtKB">
        <authorList>
            <consortium name="Ensembl"/>
        </authorList>
    </citation>
    <scope>IDENTIFICATION</scope>
</reference>
<dbReference type="PROSITE" id="PS01031">
    <property type="entry name" value="SHSP"/>
    <property type="match status" value="1"/>
</dbReference>
<dbReference type="Ensembl" id="ENSSFOT00015031041.2">
    <property type="protein sequence ID" value="ENSSFOP00015030693.2"/>
    <property type="gene ID" value="ENSSFOG00015019672.2"/>
</dbReference>
<dbReference type="GO" id="GO:0043066">
    <property type="term" value="P:negative regulation of apoptotic process"/>
    <property type="evidence" value="ECO:0007669"/>
    <property type="project" value="TreeGrafter"/>
</dbReference>
<dbReference type="PRINTS" id="PR00299">
    <property type="entry name" value="ACRYSTALLIN"/>
</dbReference>
<dbReference type="InterPro" id="IPR008978">
    <property type="entry name" value="HSP20-like_chaperone"/>
</dbReference>
<dbReference type="Proteomes" id="UP000694397">
    <property type="component" value="Chromosome 12"/>
</dbReference>
<dbReference type="GO" id="GO:0005634">
    <property type="term" value="C:nucleus"/>
    <property type="evidence" value="ECO:0007669"/>
    <property type="project" value="TreeGrafter"/>
</dbReference>
<proteinExistence type="inferred from homology"/>
<evidence type="ECO:0000313" key="5">
    <source>
        <dbReference type="Proteomes" id="UP000694397"/>
    </source>
</evidence>
<reference evidence="4" key="3">
    <citation type="submission" date="2025-09" db="UniProtKB">
        <authorList>
            <consortium name="Ensembl"/>
        </authorList>
    </citation>
    <scope>IDENTIFICATION</scope>
</reference>
<dbReference type="GO" id="GO:0042026">
    <property type="term" value="P:protein refolding"/>
    <property type="evidence" value="ECO:0007669"/>
    <property type="project" value="TreeGrafter"/>
</dbReference>
<evidence type="ECO:0000259" key="3">
    <source>
        <dbReference type="PROSITE" id="PS01031"/>
    </source>
</evidence>
<dbReference type="SUPFAM" id="SSF49764">
    <property type="entry name" value="HSP20-like chaperones"/>
    <property type="match status" value="1"/>
</dbReference>
<dbReference type="OrthoDB" id="1431247at2759"/>
<dbReference type="InterPro" id="IPR001436">
    <property type="entry name" value="Alpha-crystallin/sHSP_animal"/>
</dbReference>
<comment type="similarity">
    <text evidence="1 2">Belongs to the small heat shock protein (HSP20) family.</text>
</comment>
<protein>
    <recommendedName>
        <fullName evidence="3">SHSP domain-containing protein</fullName>
    </recommendedName>
</protein>
<evidence type="ECO:0000256" key="2">
    <source>
        <dbReference type="RuleBase" id="RU003616"/>
    </source>
</evidence>
<dbReference type="PANTHER" id="PTHR45640">
    <property type="entry name" value="HEAT SHOCK PROTEIN HSP-12.2-RELATED"/>
    <property type="match status" value="1"/>
</dbReference>
<dbReference type="Gene3D" id="2.60.40.790">
    <property type="match status" value="1"/>
</dbReference>
<evidence type="ECO:0000256" key="1">
    <source>
        <dbReference type="PROSITE-ProRule" id="PRU00285"/>
    </source>
</evidence>
<dbReference type="Pfam" id="PF00011">
    <property type="entry name" value="HSP20"/>
    <property type="match status" value="1"/>
</dbReference>
<accession>A0A8C9S898</accession>
<reference evidence="4 5" key="1">
    <citation type="submission" date="2019-04" db="EMBL/GenBank/DDBJ databases">
        <authorList>
            <consortium name="Wellcome Sanger Institute Data Sharing"/>
        </authorList>
    </citation>
    <scope>NUCLEOTIDE SEQUENCE [LARGE SCALE GENOMIC DNA]</scope>
</reference>
<evidence type="ECO:0000313" key="4">
    <source>
        <dbReference type="Ensembl" id="ENSSFOP00015030693.2"/>
    </source>
</evidence>
<dbReference type="AlphaFoldDB" id="A0A8C9S898"/>
<feature type="domain" description="SHSP" evidence="3">
    <location>
        <begin position="76"/>
        <end position="187"/>
    </location>
</feature>
<dbReference type="PANTHER" id="PTHR45640:SF7">
    <property type="entry name" value="HEAT SHOCK PROTEIN BETA-1"/>
    <property type="match status" value="1"/>
</dbReference>
<keyword evidence="5" id="KW-1185">Reference proteome</keyword>